<protein>
    <submittedName>
        <fullName evidence="1">Uncharacterized protein</fullName>
    </submittedName>
</protein>
<dbReference type="RefSeq" id="WP_343186695.1">
    <property type="nucleotide sequence ID" value="NZ_JBCITM010000015.1"/>
</dbReference>
<dbReference type="EMBL" id="JBCITM010000015">
    <property type="protein sequence ID" value="MEN1761396.1"/>
    <property type="molecule type" value="Genomic_DNA"/>
</dbReference>
<accession>A0ABU9VYE5</accession>
<reference evidence="1 2" key="1">
    <citation type="submission" date="2024-04" db="EMBL/GenBank/DDBJ databases">
        <title>Genome sequencing and metabolic network reconstruction of aminoacids and betaine degradation by Anoxynatronum sibiricum.</title>
        <authorList>
            <person name="Detkova E.N."/>
            <person name="Boltjanskaja Y.V."/>
            <person name="Mardanov A.V."/>
            <person name="Kevbrin V."/>
        </authorList>
    </citation>
    <scope>NUCLEOTIDE SEQUENCE [LARGE SCALE GENOMIC DNA]</scope>
    <source>
        <strain evidence="1 2">Z-7981</strain>
    </source>
</reference>
<dbReference type="Proteomes" id="UP001407405">
    <property type="component" value="Unassembled WGS sequence"/>
</dbReference>
<evidence type="ECO:0000313" key="2">
    <source>
        <dbReference type="Proteomes" id="UP001407405"/>
    </source>
</evidence>
<keyword evidence="2" id="KW-1185">Reference proteome</keyword>
<gene>
    <name evidence="1" type="ORF">AAIG11_12965</name>
</gene>
<name>A0ABU9VYE5_9CLOT</name>
<proteinExistence type="predicted"/>
<evidence type="ECO:0000313" key="1">
    <source>
        <dbReference type="EMBL" id="MEN1761396.1"/>
    </source>
</evidence>
<comment type="caution">
    <text evidence="1">The sequence shown here is derived from an EMBL/GenBank/DDBJ whole genome shotgun (WGS) entry which is preliminary data.</text>
</comment>
<sequence length="116" mass="13083">MSGMKKWLELKEKLESSEALLLTLMEQERPEDAQLLLEGEGMRFNLKEIHLLRDALLQSVCFAEGELSDEALNEVGGGYITSEISTLFDPSTRKFDSALNSPQFISMAKTALKSRW</sequence>
<organism evidence="1 2">
    <name type="scientific">Anoxynatronum sibiricum</name>
    <dbReference type="NCBI Taxonomy" id="210623"/>
    <lineage>
        <taxon>Bacteria</taxon>
        <taxon>Bacillati</taxon>
        <taxon>Bacillota</taxon>
        <taxon>Clostridia</taxon>
        <taxon>Eubacteriales</taxon>
        <taxon>Clostridiaceae</taxon>
        <taxon>Anoxynatronum</taxon>
    </lineage>
</organism>